<proteinExistence type="predicted"/>
<dbReference type="eggNOG" id="KOG1550">
    <property type="taxonomic scope" value="Eukaryota"/>
</dbReference>
<dbReference type="RefSeq" id="XP_029320008.1">
    <property type="nucleotide sequence ID" value="XM_029464148.1"/>
</dbReference>
<sequence length="676" mass="75289">MSHPYRTHLNNSIGDDISRSKSPLNLDRLSDSGSINPHQVLSNKQTTANIKKPHPFLQHLPQEVSKSLESLHLTSSKQGSFESTSNNNFPSSGSTTSNNSTHSLNTHSNQNSVTQLSSIREMLSDNSSKLSQNSSKSLIASKSTQDSSLSKFNRNETHNANLKLPEVSLNQDDEICLSSSENIVKEKLVERIPKNIKKPVKSILKNSSKSPSPSSSILSSASNHNHIKDNVNKIQITNKTDDTNNCNDKDKQNLLNTLQNTGIEDRLPLPDKSHLKISNPLGNEAKDTFLPHLHERTRSTANLIHPVLNSQVKPIQQLTEEGTSQERDVIPNSLSTTTVNLLPLERSIDLYRQNARKMKNNPEVLFSFAQVLIMTSLSKRTENPLSDKEKQKLLDEACTALKRAAKLGYIEAQYYLGDAYSVGLFNKGKPELGKSLTYFETAGKSKHAESAYRTAICYKKGWGCTRDARKVVKFLEIAAMNNHPVAMMEYGIYAFHGLMGFPEDVNTKKSGISWLRRATECATELSCGAPYELALIHINGFKDIVIKDTNYAVRLLFQASNLGHAKSAALLGKFYEIGDIVEPNADLSIHFYNIAASLGDVDGMMGLCSWYFVGTDHLEQDYDEAFAWAKRAAESHKYKKAMLLLEKFYAKGIGCDVDMAKSKYWGDLAKEKEKKK</sequence>
<dbReference type="Pfam" id="PF08238">
    <property type="entry name" value="Sel1"/>
    <property type="match status" value="7"/>
</dbReference>
<dbReference type="KEGG" id="pkz:C5L36_0A11140"/>
<dbReference type="Gene3D" id="1.25.40.10">
    <property type="entry name" value="Tetratricopeptide repeat domain"/>
    <property type="match status" value="2"/>
</dbReference>
<feature type="compositionally biased region" description="Low complexity" evidence="2">
    <location>
        <begin position="124"/>
        <end position="138"/>
    </location>
</feature>
<dbReference type="InterPro" id="IPR011990">
    <property type="entry name" value="TPR-like_helical_dom_sf"/>
</dbReference>
<reference evidence="5" key="1">
    <citation type="journal article" date="2014" name="Microb. Cell Fact.">
        <title>Exploiting Issatchenkia orientalis SD108 for succinic acid production.</title>
        <authorList>
            <person name="Xiao H."/>
            <person name="Shao Z."/>
            <person name="Jiang Y."/>
            <person name="Dole S."/>
            <person name="Zhao H."/>
        </authorList>
    </citation>
    <scope>NUCLEOTIDE SEQUENCE [LARGE SCALE GENOMIC DNA]</scope>
    <source>
        <strain evidence="5">SD108</strain>
    </source>
</reference>
<accession>A0A099P972</accession>
<feature type="compositionally biased region" description="Low complexity" evidence="2">
    <location>
        <begin position="202"/>
        <end position="223"/>
    </location>
</feature>
<evidence type="ECO:0000256" key="2">
    <source>
        <dbReference type="SAM" id="MobiDB-lite"/>
    </source>
</evidence>
<evidence type="ECO:0000313" key="3">
    <source>
        <dbReference type="EMBL" id="AWU74531.1"/>
    </source>
</evidence>
<feature type="compositionally biased region" description="Polar residues" evidence="2">
    <location>
        <begin position="140"/>
        <end position="152"/>
    </location>
</feature>
<dbReference type="PANTHER" id="PTHR46430:SF1">
    <property type="entry name" value="CHITIN SYNTHASE REGULATOR SKT5-RELATED"/>
    <property type="match status" value="1"/>
</dbReference>
<feature type="region of interest" description="Disordered" evidence="2">
    <location>
        <begin position="71"/>
        <end position="154"/>
    </location>
</feature>
<keyword evidence="1" id="KW-0677">Repeat</keyword>
<dbReference type="EMBL" id="CP028773">
    <property type="protein sequence ID" value="AWU74531.1"/>
    <property type="molecule type" value="Genomic_DNA"/>
</dbReference>
<dbReference type="STRING" id="4909.A0A099P972"/>
<dbReference type="EMBL" id="JQFK01000001">
    <property type="protein sequence ID" value="KGK40832.1"/>
    <property type="molecule type" value="Genomic_DNA"/>
</dbReference>
<dbReference type="SMART" id="SM00671">
    <property type="entry name" value="SEL1"/>
    <property type="match status" value="6"/>
</dbReference>
<dbReference type="AlphaFoldDB" id="A0A099P972"/>
<feature type="region of interest" description="Disordered" evidence="2">
    <location>
        <begin position="201"/>
        <end position="226"/>
    </location>
</feature>
<organism evidence="4 5">
    <name type="scientific">Pichia kudriavzevii</name>
    <name type="common">Yeast</name>
    <name type="synonym">Issatchenkia orientalis</name>
    <dbReference type="NCBI Taxonomy" id="4909"/>
    <lineage>
        <taxon>Eukaryota</taxon>
        <taxon>Fungi</taxon>
        <taxon>Dikarya</taxon>
        <taxon>Ascomycota</taxon>
        <taxon>Saccharomycotina</taxon>
        <taxon>Pichiomycetes</taxon>
        <taxon>Pichiales</taxon>
        <taxon>Pichiaceae</taxon>
        <taxon>Pichia</taxon>
    </lineage>
</organism>
<reference evidence="4" key="2">
    <citation type="submission" date="2014-08" db="EMBL/GenBank/DDBJ databases">
        <title>Exploiting Issatchenkia orientalis SD108 for Succinic Acid Production.</title>
        <authorList>
            <person name="Xiao H."/>
            <person name="Shao Z."/>
            <person name="Jiang Y."/>
            <person name="Dole S."/>
            <person name="Zhao H."/>
        </authorList>
    </citation>
    <scope>NUCLEOTIDE SEQUENCE [LARGE SCALE GENOMIC DNA]</scope>
    <source>
        <strain evidence="4">SD108</strain>
    </source>
</reference>
<name>A0A099P972_PICKU</name>
<gene>
    <name evidence="3" type="ORF">C5L36_0A11140</name>
    <name evidence="4" type="ORF">JL09_g96</name>
</gene>
<dbReference type="OrthoDB" id="272077at2759"/>
<dbReference type="Proteomes" id="UP000029867">
    <property type="component" value="Unassembled WGS sequence"/>
</dbReference>
<feature type="region of interest" description="Disordered" evidence="2">
    <location>
        <begin position="1"/>
        <end position="39"/>
    </location>
</feature>
<dbReference type="Proteomes" id="UP000249293">
    <property type="component" value="Chromosome 1"/>
</dbReference>
<evidence type="ECO:0000313" key="4">
    <source>
        <dbReference type="EMBL" id="KGK40832.1"/>
    </source>
</evidence>
<dbReference type="SUPFAM" id="SSF81901">
    <property type="entry name" value="HCP-like"/>
    <property type="match status" value="1"/>
</dbReference>
<keyword evidence="6" id="KW-1185">Reference proteome</keyword>
<feature type="compositionally biased region" description="Polar residues" evidence="2">
    <location>
        <begin position="71"/>
        <end position="82"/>
    </location>
</feature>
<dbReference type="HOGENOM" id="CLU_406554_0_0_1"/>
<dbReference type="InterPro" id="IPR006597">
    <property type="entry name" value="Sel1-like"/>
</dbReference>
<evidence type="ECO:0000313" key="6">
    <source>
        <dbReference type="Proteomes" id="UP000249293"/>
    </source>
</evidence>
<dbReference type="GeneID" id="40382241"/>
<feature type="compositionally biased region" description="Low complexity" evidence="2">
    <location>
        <begin position="83"/>
        <end position="112"/>
    </location>
</feature>
<reference evidence="3 6" key="3">
    <citation type="submission" date="2018-06" db="EMBL/GenBank/DDBJ databases">
        <title>Population genomics shows no distinction between pathogenic Candida krusei and environmental Pichia kudriavzevii: One species, four names.</title>
        <authorList>
            <person name="Douglass A.P."/>
            <person name="Offei B."/>
            <person name="Braun-Galleani S."/>
            <person name="Coughlan A.Y."/>
            <person name="Martos A."/>
            <person name="Ortiz-Merino R.A."/>
            <person name="Byrne K.P."/>
            <person name="Wolfe K.H."/>
        </authorList>
    </citation>
    <scope>NUCLEOTIDE SEQUENCE [LARGE SCALE GENOMIC DNA]</scope>
    <source>
        <strain evidence="3 6">CBS573</strain>
    </source>
</reference>
<evidence type="ECO:0000313" key="5">
    <source>
        <dbReference type="Proteomes" id="UP000029867"/>
    </source>
</evidence>
<evidence type="ECO:0008006" key="7">
    <source>
        <dbReference type="Google" id="ProtNLM"/>
    </source>
</evidence>
<dbReference type="VEuPathDB" id="FungiDB:C5L36_0A11140"/>
<protein>
    <recommendedName>
        <fullName evidence="7">Protein SKT5</fullName>
    </recommendedName>
</protein>
<dbReference type="PANTHER" id="PTHR46430">
    <property type="entry name" value="PROTEIN SKT5-RELATED"/>
    <property type="match status" value="1"/>
</dbReference>
<dbReference type="InterPro" id="IPR051726">
    <property type="entry name" value="Chitin_Synth_Reg"/>
</dbReference>
<evidence type="ECO:0000256" key="1">
    <source>
        <dbReference type="ARBA" id="ARBA00022737"/>
    </source>
</evidence>